<feature type="region of interest" description="Disordered" evidence="1">
    <location>
        <begin position="58"/>
        <end position="97"/>
    </location>
</feature>
<evidence type="ECO:0000256" key="1">
    <source>
        <dbReference type="SAM" id="MobiDB-lite"/>
    </source>
</evidence>
<reference evidence="3 4" key="1">
    <citation type="submission" date="2020-04" db="EMBL/GenBank/DDBJ databases">
        <title>Genomic insights into acetone-butanol-ethanol (ABE) fermentation by sequencing solventogenic clostridia strains.</title>
        <authorList>
            <person name="Brown S."/>
        </authorList>
    </citation>
    <scope>NUCLEOTIDE SEQUENCE [LARGE SCALE GENOMIC DNA]</scope>
    <source>
        <strain evidence="3 4">DJ011</strain>
    </source>
</reference>
<gene>
    <name evidence="3" type="ORF">HGG79_19015</name>
</gene>
<sequence>MGKPSIFSRDYERKMKKRRRMIFLAIGVVILLFSVAWLFGKGKSIQFDKISSFFDNKKQEKSHNDMDNKKSVIENKKDEDKDENKEENKEKETKNSNGYEIKLSDGKKIKLMYEEENGDKKFKYIYPVESKVKYDISPSTNKRAIIYDEKAQKIILVDINGNVSDLTNLKYISTNGSVAISHDEKIQATPDYIWCNDPKFIDEDNIAYVSQLPWLNKSTKYIWMVNVTNKTHTYVQNISGEELIMDKISDKGLKILVDGNELFLKSNGDVVQ</sequence>
<keyword evidence="2" id="KW-0812">Transmembrane</keyword>
<name>A0A923J395_CLOTT</name>
<feature type="transmembrane region" description="Helical" evidence="2">
    <location>
        <begin position="21"/>
        <end position="40"/>
    </location>
</feature>
<comment type="caution">
    <text evidence="3">The sequence shown here is derived from an EMBL/GenBank/DDBJ whole genome shotgun (WGS) entry which is preliminary data.</text>
</comment>
<protein>
    <recommendedName>
        <fullName evidence="5">tRNA (Guanine-N1)-methyltransferase</fullName>
    </recommendedName>
</protein>
<dbReference type="AlphaFoldDB" id="A0A923J395"/>
<keyword evidence="2" id="KW-0472">Membrane</keyword>
<evidence type="ECO:0000313" key="3">
    <source>
        <dbReference type="EMBL" id="MBC2399835.1"/>
    </source>
</evidence>
<keyword evidence="4" id="KW-1185">Reference proteome</keyword>
<evidence type="ECO:0008006" key="5">
    <source>
        <dbReference type="Google" id="ProtNLM"/>
    </source>
</evidence>
<organism evidence="3 4">
    <name type="scientific">Clostridium tetanomorphum</name>
    <dbReference type="NCBI Taxonomy" id="1553"/>
    <lineage>
        <taxon>Bacteria</taxon>
        <taxon>Bacillati</taxon>
        <taxon>Bacillota</taxon>
        <taxon>Clostridia</taxon>
        <taxon>Eubacteriales</taxon>
        <taxon>Clostridiaceae</taxon>
        <taxon>Clostridium</taxon>
    </lineage>
</organism>
<dbReference type="EMBL" id="JAAZWO010000037">
    <property type="protein sequence ID" value="MBC2399835.1"/>
    <property type="molecule type" value="Genomic_DNA"/>
</dbReference>
<proteinExistence type="predicted"/>
<keyword evidence="2" id="KW-1133">Transmembrane helix</keyword>
<dbReference type="Proteomes" id="UP000563151">
    <property type="component" value="Unassembled WGS sequence"/>
</dbReference>
<evidence type="ECO:0000313" key="4">
    <source>
        <dbReference type="Proteomes" id="UP000563151"/>
    </source>
</evidence>
<dbReference type="RefSeq" id="WP_035148808.1">
    <property type="nucleotide sequence ID" value="NZ_JAAZWO010000037.1"/>
</dbReference>
<feature type="compositionally biased region" description="Basic and acidic residues" evidence="1">
    <location>
        <begin position="58"/>
        <end position="94"/>
    </location>
</feature>
<evidence type="ECO:0000256" key="2">
    <source>
        <dbReference type="SAM" id="Phobius"/>
    </source>
</evidence>
<accession>A0A923J395</accession>